<protein>
    <recommendedName>
        <fullName evidence="3">F-box domain-containing protein</fullName>
    </recommendedName>
</protein>
<name>A0A0H2QYG9_9AGAM</name>
<evidence type="ECO:0000313" key="1">
    <source>
        <dbReference type="EMBL" id="KLO04615.1"/>
    </source>
</evidence>
<dbReference type="AlphaFoldDB" id="A0A0H2QYG9"/>
<accession>A0A0H2QYG9</accession>
<dbReference type="InParanoid" id="A0A0H2QYG9"/>
<reference evidence="1 2" key="1">
    <citation type="submission" date="2015-04" db="EMBL/GenBank/DDBJ databases">
        <title>Complete genome sequence of Schizopora paradoxa KUC8140, a cosmopolitan wood degrader in East Asia.</title>
        <authorList>
            <consortium name="DOE Joint Genome Institute"/>
            <person name="Min B."/>
            <person name="Park H."/>
            <person name="Jang Y."/>
            <person name="Kim J.-J."/>
            <person name="Kim K.H."/>
            <person name="Pangilinan J."/>
            <person name="Lipzen A."/>
            <person name="Riley R."/>
            <person name="Grigoriev I.V."/>
            <person name="Spatafora J.W."/>
            <person name="Choi I.-G."/>
        </authorList>
    </citation>
    <scope>NUCLEOTIDE SEQUENCE [LARGE SCALE GENOMIC DNA]</scope>
    <source>
        <strain evidence="1 2">KUC8140</strain>
    </source>
</reference>
<sequence>MWLQVELPLSSPLHLKDVTMNSSTHSAKQMVASALEYFSNSNELGEQIEPSEDFTWFINELDNKKLKKDLLIVQAAENLLRQMLASAGAAAANIHYMIIDNRNRREFSALPDDVLAIILEMAAGDLRDYSEQMKTVKNFSSVSRRFRRITLGLPSLWSYICSPSINVETARLFASRATTPVIALSISGISSISPFYTDPESKGVSERARVQAMFEIAASVSSRLQTMHLHFSKRDISLIPRISQVCSALSFPFLAELSMECYGGFHICREFKSLCSDWNMPSLQKLVLVDIPLQLPDNVLSRIKVCSIEANRERTPNDLLGEGYWRTAEIVAFLLSLRLVEKLRVAARLMDHYRISENEHEELSMDSVRNLTVGLQNLDVAMGFNILRLIKFPFLTSFKLDVGLDSLNSLEEALKNVRFRVQPTTVKDLTVAVNIAFEDRDGRMPLFVIGEWCEKFGDLKRLTMESERDKAHGLFAFAGSFDSIQLVDPKEDTTVCGDFLADIPLMWGNASFDKHPHRAAVITVDDLCKFPVVKHDQAVKYVESDDNSISR</sequence>
<proteinExistence type="predicted"/>
<organism evidence="1 2">
    <name type="scientific">Schizopora paradoxa</name>
    <dbReference type="NCBI Taxonomy" id="27342"/>
    <lineage>
        <taxon>Eukaryota</taxon>
        <taxon>Fungi</taxon>
        <taxon>Dikarya</taxon>
        <taxon>Basidiomycota</taxon>
        <taxon>Agaricomycotina</taxon>
        <taxon>Agaricomycetes</taxon>
        <taxon>Hymenochaetales</taxon>
        <taxon>Schizoporaceae</taxon>
        <taxon>Schizopora</taxon>
    </lineage>
</organism>
<keyword evidence="2" id="KW-1185">Reference proteome</keyword>
<dbReference type="Proteomes" id="UP000053477">
    <property type="component" value="Unassembled WGS sequence"/>
</dbReference>
<evidence type="ECO:0008006" key="3">
    <source>
        <dbReference type="Google" id="ProtNLM"/>
    </source>
</evidence>
<dbReference type="OrthoDB" id="2423701at2759"/>
<dbReference type="EMBL" id="KQ086484">
    <property type="protein sequence ID" value="KLO04615.1"/>
    <property type="molecule type" value="Genomic_DNA"/>
</dbReference>
<evidence type="ECO:0000313" key="2">
    <source>
        <dbReference type="Proteomes" id="UP000053477"/>
    </source>
</evidence>
<gene>
    <name evidence="1" type="ORF">SCHPADRAFT_933959</name>
</gene>